<keyword evidence="1" id="KW-0175">Coiled coil</keyword>
<evidence type="ECO:0000256" key="2">
    <source>
        <dbReference type="SAM" id="MobiDB-lite"/>
    </source>
</evidence>
<reference evidence="3 4" key="1">
    <citation type="submission" date="2024-03" db="EMBL/GenBank/DDBJ databases">
        <title>Complete genome sequence of the green alga Chloropicon roscoffensis RCC1871.</title>
        <authorList>
            <person name="Lemieux C."/>
            <person name="Pombert J.-F."/>
            <person name="Otis C."/>
            <person name="Turmel M."/>
        </authorList>
    </citation>
    <scope>NUCLEOTIDE SEQUENCE [LARGE SCALE GENOMIC DNA]</scope>
    <source>
        <strain evidence="3 4">RCC1871</strain>
    </source>
</reference>
<feature type="coiled-coil region" evidence="1">
    <location>
        <begin position="225"/>
        <end position="252"/>
    </location>
</feature>
<feature type="compositionally biased region" description="Polar residues" evidence="2">
    <location>
        <begin position="9"/>
        <end position="27"/>
    </location>
</feature>
<dbReference type="Proteomes" id="UP001472866">
    <property type="component" value="Chromosome 02"/>
</dbReference>
<feature type="compositionally biased region" description="Basic and acidic residues" evidence="2">
    <location>
        <begin position="108"/>
        <end position="120"/>
    </location>
</feature>
<protein>
    <submittedName>
        <fullName evidence="3">Uncharacterized protein</fullName>
    </submittedName>
</protein>
<sequence length="357" mass="40144">MSGRLGFTLDSTNRSSVSRATMSTARGTGSLKKRTAKSLDYELDKARKDNQLLREALQAKEAKIQELRSALDEIKRLSTSELGEATRALAKREREKVQLKRQLASSVSERDRGKEQAQAKLDVLKRERRECVRALHSVASHCVRARNQAEPVYGREEVFPKKVEPWLQMTYDAEFTGGSPRKSRGGRSTLRGQSHHTHKTLPFRGAGKPLVEELVALCGRVCEGYAREAEEARRLRSECKALRRDLEESREDRGGLAEVVDGCLARVADGRESRGMDPLPKEAESCSDGTKLRMVSDAVLEFTERDREVRRRCDASEAQALELEFYAKLHGKLVKQAIVENLSPTKEAAERARPQQD</sequence>
<dbReference type="EMBL" id="CP151502">
    <property type="protein sequence ID" value="WZN59444.1"/>
    <property type="molecule type" value="Genomic_DNA"/>
</dbReference>
<organism evidence="3 4">
    <name type="scientific">Chloropicon roscoffensis</name>
    <dbReference type="NCBI Taxonomy" id="1461544"/>
    <lineage>
        <taxon>Eukaryota</taxon>
        <taxon>Viridiplantae</taxon>
        <taxon>Chlorophyta</taxon>
        <taxon>Chloropicophyceae</taxon>
        <taxon>Chloropicales</taxon>
        <taxon>Chloropicaceae</taxon>
        <taxon>Chloropicon</taxon>
    </lineage>
</organism>
<dbReference type="AlphaFoldDB" id="A0AAX4NZT4"/>
<feature type="region of interest" description="Disordered" evidence="2">
    <location>
        <begin position="174"/>
        <end position="203"/>
    </location>
</feature>
<name>A0AAX4NZT4_9CHLO</name>
<proteinExistence type="predicted"/>
<accession>A0AAX4NZT4</accession>
<feature type="region of interest" description="Disordered" evidence="2">
    <location>
        <begin position="101"/>
        <end position="120"/>
    </location>
</feature>
<evidence type="ECO:0000256" key="1">
    <source>
        <dbReference type="SAM" id="Coils"/>
    </source>
</evidence>
<gene>
    <name evidence="3" type="ORF">HKI87_02g09700</name>
</gene>
<evidence type="ECO:0000313" key="3">
    <source>
        <dbReference type="EMBL" id="WZN59444.1"/>
    </source>
</evidence>
<keyword evidence="4" id="KW-1185">Reference proteome</keyword>
<feature type="region of interest" description="Disordered" evidence="2">
    <location>
        <begin position="1"/>
        <end position="34"/>
    </location>
</feature>
<evidence type="ECO:0000313" key="4">
    <source>
        <dbReference type="Proteomes" id="UP001472866"/>
    </source>
</evidence>